<evidence type="ECO:0000313" key="2">
    <source>
        <dbReference type="EMBL" id="EKE29374.1"/>
    </source>
</evidence>
<proteinExistence type="predicted"/>
<feature type="transmembrane region" description="Helical" evidence="1">
    <location>
        <begin position="119"/>
        <end position="136"/>
    </location>
</feature>
<dbReference type="EMBL" id="AMFJ01000183">
    <property type="protein sequence ID" value="EKE29374.1"/>
    <property type="molecule type" value="Genomic_DNA"/>
</dbReference>
<keyword evidence="1" id="KW-1133">Transmembrane helix</keyword>
<organism evidence="2">
    <name type="scientific">uncultured bacterium</name>
    <name type="common">gcode 4</name>
    <dbReference type="NCBI Taxonomy" id="1234023"/>
    <lineage>
        <taxon>Bacteria</taxon>
        <taxon>environmental samples</taxon>
    </lineage>
</organism>
<gene>
    <name evidence="2" type="ORF">ACD_2C00183G0003</name>
</gene>
<evidence type="ECO:0000256" key="1">
    <source>
        <dbReference type="SAM" id="Phobius"/>
    </source>
</evidence>
<feature type="transmembrane region" description="Helical" evidence="1">
    <location>
        <begin position="193"/>
        <end position="214"/>
    </location>
</feature>
<feature type="transmembrane region" description="Helical" evidence="1">
    <location>
        <begin position="297"/>
        <end position="318"/>
    </location>
</feature>
<feature type="transmembrane region" description="Helical" evidence="1">
    <location>
        <begin position="261"/>
        <end position="285"/>
    </location>
</feature>
<comment type="caution">
    <text evidence="2">The sequence shown here is derived from an EMBL/GenBank/DDBJ whole genome shotgun (WGS) entry which is preliminary data.</text>
</comment>
<feature type="transmembrane region" description="Helical" evidence="1">
    <location>
        <begin position="226"/>
        <end position="249"/>
    </location>
</feature>
<sequence>MSAKICRHFYMLFQFMNRQNKIIILIGLFLLFSLEFAFAKWVVDIGKSIGNWAVITDVSINPVWGLDALEKLQKWWFSVLHTLKIILSWVILIYLVFLGFQMIMAMWADDKLAAAKRQIYYTMIAFMFINIPWQLYDVFSGKRNEDVTAKNNFSNITSTKDEVIAGTDSNMFVNFFNWNTTIENWVVSFVKALVIWLVIMLFMMAWIGLISSGWNEEKRKKARIRFLNWIIGLIFLWVIQLWTVIAYSWSIKKWQDLFAQLSNLALFFTWPVAIFFLVLGGFYYITSAWDEWKAKKWITIIKNTFIAVIILLASYAFLKDLWDLKFN</sequence>
<feature type="transmembrane region" description="Helical" evidence="1">
    <location>
        <begin position="85"/>
        <end position="107"/>
    </location>
</feature>
<keyword evidence="1" id="KW-0812">Transmembrane</keyword>
<protein>
    <submittedName>
        <fullName evidence="2">Uncharacterized protein</fullName>
    </submittedName>
</protein>
<name>K2GG53_9BACT</name>
<dbReference type="AlphaFoldDB" id="K2GG53"/>
<accession>K2GG53</accession>
<keyword evidence="1" id="KW-0472">Membrane</keyword>
<reference evidence="2" key="1">
    <citation type="journal article" date="2012" name="Science">
        <title>Fermentation, hydrogen, and sulfur metabolism in multiple uncultivated bacterial phyla.</title>
        <authorList>
            <person name="Wrighton K.C."/>
            <person name="Thomas B.C."/>
            <person name="Sharon I."/>
            <person name="Miller C.S."/>
            <person name="Castelle C.J."/>
            <person name="VerBerkmoes N.C."/>
            <person name="Wilkins M.J."/>
            <person name="Hettich R.L."/>
            <person name="Lipton M.S."/>
            <person name="Williams K.H."/>
            <person name="Long P.E."/>
            <person name="Banfield J.F."/>
        </authorList>
    </citation>
    <scope>NUCLEOTIDE SEQUENCE [LARGE SCALE GENOMIC DNA]</scope>
</reference>